<evidence type="ECO:0000313" key="1">
    <source>
        <dbReference type="EMBL" id="MBX65401.1"/>
    </source>
</evidence>
<organism evidence="1">
    <name type="scientific">Rhizophora mucronata</name>
    <name type="common">Asiatic mangrove</name>
    <dbReference type="NCBI Taxonomy" id="61149"/>
    <lineage>
        <taxon>Eukaryota</taxon>
        <taxon>Viridiplantae</taxon>
        <taxon>Streptophyta</taxon>
        <taxon>Embryophyta</taxon>
        <taxon>Tracheophyta</taxon>
        <taxon>Spermatophyta</taxon>
        <taxon>Magnoliopsida</taxon>
        <taxon>eudicotyledons</taxon>
        <taxon>Gunneridae</taxon>
        <taxon>Pentapetalae</taxon>
        <taxon>rosids</taxon>
        <taxon>fabids</taxon>
        <taxon>Malpighiales</taxon>
        <taxon>Rhizophoraceae</taxon>
        <taxon>Rhizophora</taxon>
    </lineage>
</organism>
<dbReference type="EMBL" id="GGEC01084917">
    <property type="protein sequence ID" value="MBX65401.1"/>
    <property type="molecule type" value="Transcribed_RNA"/>
</dbReference>
<dbReference type="AlphaFoldDB" id="A0A2P2QEH3"/>
<reference evidence="1" key="1">
    <citation type="submission" date="2018-02" db="EMBL/GenBank/DDBJ databases">
        <title>Rhizophora mucronata_Transcriptome.</title>
        <authorList>
            <person name="Meera S.P."/>
            <person name="Sreeshan A."/>
            <person name="Augustine A."/>
        </authorList>
    </citation>
    <scope>NUCLEOTIDE SEQUENCE</scope>
    <source>
        <tissue evidence="1">Leaf</tissue>
    </source>
</reference>
<accession>A0A2P2QEH3</accession>
<protein>
    <submittedName>
        <fullName evidence="1">Uncharacterized protein</fullName>
    </submittedName>
</protein>
<proteinExistence type="predicted"/>
<sequence>MQLSLAKRTNLLKESSLIDQPQVVGLFIATMFCESFLFSSRICAK</sequence>
<name>A0A2P2QEH3_RHIMU</name>